<evidence type="ECO:0000259" key="4">
    <source>
        <dbReference type="PROSITE" id="PS51184"/>
    </source>
</evidence>
<dbReference type="InterPro" id="IPR050910">
    <property type="entry name" value="JMJD6_ArgDemeth/LysHydrox"/>
</dbReference>
<proteinExistence type="inferred from homology"/>
<evidence type="ECO:0000256" key="2">
    <source>
        <dbReference type="ARBA" id="ARBA00047762"/>
    </source>
</evidence>
<dbReference type="GO" id="GO:0045905">
    <property type="term" value="P:positive regulation of translational termination"/>
    <property type="evidence" value="ECO:0007669"/>
    <property type="project" value="TreeGrafter"/>
</dbReference>
<dbReference type="GO" id="GO:0005737">
    <property type="term" value="C:cytoplasm"/>
    <property type="evidence" value="ECO:0007669"/>
    <property type="project" value="TreeGrafter"/>
</dbReference>
<dbReference type="EMBL" id="CAJNRD030001121">
    <property type="protein sequence ID" value="CAG5094980.1"/>
    <property type="molecule type" value="Genomic_DNA"/>
</dbReference>
<feature type="domain" description="JmjC" evidence="4">
    <location>
        <begin position="131"/>
        <end position="287"/>
    </location>
</feature>
<dbReference type="Pfam" id="PF13621">
    <property type="entry name" value="Cupin_8"/>
    <property type="match status" value="1"/>
</dbReference>
<comment type="caution">
    <text evidence="5">The sequence shown here is derived from an EMBL/GenBank/DDBJ whole genome shotgun (WGS) entry which is preliminary data.</text>
</comment>
<dbReference type="PANTHER" id="PTHR12480:SF6">
    <property type="entry name" value="2-OXOGLUTARATE AND IRON-DEPENDENT OXYGENASE JMJD4"/>
    <property type="match status" value="1"/>
</dbReference>
<dbReference type="SMART" id="SM00558">
    <property type="entry name" value="JmjC"/>
    <property type="match status" value="1"/>
</dbReference>
<dbReference type="GO" id="GO:0005634">
    <property type="term" value="C:nucleus"/>
    <property type="evidence" value="ECO:0007669"/>
    <property type="project" value="TreeGrafter"/>
</dbReference>
<organism evidence="5 6">
    <name type="scientific">Cotesia congregata</name>
    <name type="common">Parasitoid wasp</name>
    <name type="synonym">Apanteles congregatus</name>
    <dbReference type="NCBI Taxonomy" id="51543"/>
    <lineage>
        <taxon>Eukaryota</taxon>
        <taxon>Metazoa</taxon>
        <taxon>Ecdysozoa</taxon>
        <taxon>Arthropoda</taxon>
        <taxon>Hexapoda</taxon>
        <taxon>Insecta</taxon>
        <taxon>Pterygota</taxon>
        <taxon>Neoptera</taxon>
        <taxon>Endopterygota</taxon>
        <taxon>Hymenoptera</taxon>
        <taxon>Apocrita</taxon>
        <taxon>Ichneumonoidea</taxon>
        <taxon>Braconidae</taxon>
        <taxon>Microgastrinae</taxon>
        <taxon>Cotesia</taxon>
    </lineage>
</organism>
<comment type="similarity">
    <text evidence="1">Belongs to the JMJD6 family.</text>
</comment>
<dbReference type="Proteomes" id="UP000786811">
    <property type="component" value="Unassembled WGS sequence"/>
</dbReference>
<evidence type="ECO:0000256" key="1">
    <source>
        <dbReference type="ARBA" id="ARBA00038068"/>
    </source>
</evidence>
<dbReference type="AlphaFoldDB" id="A0A8J2HGJ2"/>
<dbReference type="InterPro" id="IPR003347">
    <property type="entry name" value="JmjC_dom"/>
</dbReference>
<dbReference type="GO" id="GO:0016706">
    <property type="term" value="F:2-oxoglutarate-dependent dioxygenase activity"/>
    <property type="evidence" value="ECO:0007669"/>
    <property type="project" value="TreeGrafter"/>
</dbReference>
<evidence type="ECO:0000313" key="5">
    <source>
        <dbReference type="EMBL" id="CAG5094980.1"/>
    </source>
</evidence>
<sequence>MELLEINEFVKNNNNDLNISCNTRINDAITYNDFFTQYLIKNEPCVFKSGITNQWPCVNNWVFNNAPNFKHLKKLYGSCQVPVANCKIKYYNAQLKDEMTIEKFMDYWQEYRNKNYTTDMPVLYLKDWHCLRDNPGDLFYKVPKYFASDWLNEYYLAHPQFSDDYMFVYMGPKGSWTPLHVDVFTSFSWSANIVGKKRWLLFPPGEENNLRDTHGHLLYDIDSPEQDNFWSGSNKALEIIQGPGEIVFVPSGWHHQVWNLEDTISINHNWINGCNILNVWKELKKALLAVMKEIADCYNMDNWKSQCQTILKASHGMDYLQFYDFLSFIIKKRINSINNNKPCTNSDTREFGVNHILFDLKRAKFVLSYLIVDSKDNDIYDIVFRDNRPENLIECIDAILI</sequence>
<gene>
    <name evidence="5" type="ORF">HICCMSTLAB_LOCUS7480</name>
</gene>
<dbReference type="InterPro" id="IPR041667">
    <property type="entry name" value="Cupin_8"/>
</dbReference>
<dbReference type="SUPFAM" id="SSF51197">
    <property type="entry name" value="Clavaminate synthase-like"/>
    <property type="match status" value="1"/>
</dbReference>
<evidence type="ECO:0000313" key="6">
    <source>
        <dbReference type="Proteomes" id="UP000786811"/>
    </source>
</evidence>
<comment type="catalytic activity">
    <reaction evidence="2">
        <text>L-lysyl-[protein] + 2-oxoglutarate + O2 = 4-hydroxy-L-lysyl-[protein] + succinate + CO2</text>
        <dbReference type="Rhea" id="RHEA:57156"/>
        <dbReference type="Rhea" id="RHEA-COMP:9752"/>
        <dbReference type="Rhea" id="RHEA-COMP:15084"/>
        <dbReference type="ChEBI" id="CHEBI:15379"/>
        <dbReference type="ChEBI" id="CHEBI:16526"/>
        <dbReference type="ChEBI" id="CHEBI:16810"/>
        <dbReference type="ChEBI" id="CHEBI:29969"/>
        <dbReference type="ChEBI" id="CHEBI:30031"/>
        <dbReference type="ChEBI" id="CHEBI:141495"/>
    </reaction>
</comment>
<dbReference type="Gene3D" id="2.60.120.650">
    <property type="entry name" value="Cupin"/>
    <property type="match status" value="1"/>
</dbReference>
<reference evidence="5" key="1">
    <citation type="submission" date="2021-04" db="EMBL/GenBank/DDBJ databases">
        <authorList>
            <person name="Chebbi M.A.C M."/>
        </authorList>
    </citation>
    <scope>NUCLEOTIDE SEQUENCE</scope>
</reference>
<dbReference type="GO" id="GO:0043565">
    <property type="term" value="F:sequence-specific DNA binding"/>
    <property type="evidence" value="ECO:0007669"/>
    <property type="project" value="TreeGrafter"/>
</dbReference>
<protein>
    <recommendedName>
        <fullName evidence="3">Jumonji domain-containing protein 4</fullName>
    </recommendedName>
</protein>
<name>A0A8J2HGJ2_COTCN</name>
<dbReference type="OrthoDB" id="203487at2759"/>
<dbReference type="PANTHER" id="PTHR12480">
    <property type="entry name" value="ARGININE DEMETHYLASE AND LYSYL-HYDROXYLASE JMJD"/>
    <property type="match status" value="1"/>
</dbReference>
<dbReference type="PROSITE" id="PS51184">
    <property type="entry name" value="JMJC"/>
    <property type="match status" value="1"/>
</dbReference>
<evidence type="ECO:0000256" key="3">
    <source>
        <dbReference type="ARBA" id="ARBA00082904"/>
    </source>
</evidence>
<keyword evidence="6" id="KW-1185">Reference proteome</keyword>
<accession>A0A8J2HGJ2</accession>